<keyword evidence="8" id="KW-1185">Reference proteome</keyword>
<reference evidence="8" key="1">
    <citation type="submission" date="2017-10" db="EMBL/GenBank/DDBJ databases">
        <title>Campylobacter species from seals.</title>
        <authorList>
            <person name="Gilbert M.J."/>
            <person name="Zomer A.L."/>
            <person name="Timmerman A.J."/>
            <person name="Duim B."/>
            <person name="Wagenaar J.A."/>
        </authorList>
    </citation>
    <scope>NUCLEOTIDE SEQUENCE [LARGE SCALE GENOMIC DNA]</scope>
    <source>
        <strain evidence="8">17S00004-5</strain>
    </source>
</reference>
<proteinExistence type="inferred from homology"/>
<accession>A0A2P8QZK1</accession>
<evidence type="ECO:0000256" key="5">
    <source>
        <dbReference type="ARBA" id="ARBA00022842"/>
    </source>
</evidence>
<evidence type="ECO:0000256" key="4">
    <source>
        <dbReference type="ARBA" id="ARBA00022723"/>
    </source>
</evidence>
<dbReference type="GO" id="GO:0008299">
    <property type="term" value="P:isoprenoid biosynthetic process"/>
    <property type="evidence" value="ECO:0007669"/>
    <property type="project" value="InterPro"/>
</dbReference>
<dbReference type="GO" id="GO:0004659">
    <property type="term" value="F:prenyltransferase activity"/>
    <property type="evidence" value="ECO:0007669"/>
    <property type="project" value="InterPro"/>
</dbReference>
<evidence type="ECO:0000313" key="7">
    <source>
        <dbReference type="EMBL" id="PSM51671.1"/>
    </source>
</evidence>
<comment type="cofactor">
    <cofactor evidence="1">
        <name>Mg(2+)</name>
        <dbReference type="ChEBI" id="CHEBI:18420"/>
    </cofactor>
</comment>
<dbReference type="InterPro" id="IPR000092">
    <property type="entry name" value="Polyprenyl_synt"/>
</dbReference>
<comment type="similarity">
    <text evidence="2 6">Belongs to the FPP/GGPP synthase family.</text>
</comment>
<comment type="caution">
    <text evidence="7">The sequence shown here is derived from an EMBL/GenBank/DDBJ whole genome shotgun (WGS) entry which is preliminary data.</text>
</comment>
<dbReference type="Gene3D" id="1.10.600.10">
    <property type="entry name" value="Farnesyl Diphosphate Synthase"/>
    <property type="match status" value="1"/>
</dbReference>
<dbReference type="InterPro" id="IPR033749">
    <property type="entry name" value="Polyprenyl_synt_CS"/>
</dbReference>
<keyword evidence="4" id="KW-0479">Metal-binding</keyword>
<evidence type="ECO:0000313" key="8">
    <source>
        <dbReference type="Proteomes" id="UP000240535"/>
    </source>
</evidence>
<keyword evidence="5" id="KW-0460">Magnesium</keyword>
<dbReference type="Pfam" id="PF00348">
    <property type="entry name" value="polyprenyl_synt"/>
    <property type="match status" value="1"/>
</dbReference>
<evidence type="ECO:0000256" key="1">
    <source>
        <dbReference type="ARBA" id="ARBA00001946"/>
    </source>
</evidence>
<dbReference type="PANTHER" id="PTHR12001:SF69">
    <property type="entry name" value="ALL TRANS-POLYPRENYL-DIPHOSPHATE SYNTHASE PDSS1"/>
    <property type="match status" value="1"/>
</dbReference>
<evidence type="ECO:0000256" key="2">
    <source>
        <dbReference type="ARBA" id="ARBA00006706"/>
    </source>
</evidence>
<dbReference type="EMBL" id="PDHH01000005">
    <property type="protein sequence ID" value="PSM51671.1"/>
    <property type="molecule type" value="Genomic_DNA"/>
</dbReference>
<name>A0A2P8QZK1_9BACT</name>
<protein>
    <submittedName>
        <fullName evidence="7">Octaprenyl-diphosphate synthase</fullName>
    </submittedName>
</protein>
<dbReference type="GO" id="GO:0046872">
    <property type="term" value="F:metal ion binding"/>
    <property type="evidence" value="ECO:0007669"/>
    <property type="project" value="UniProtKB-KW"/>
</dbReference>
<dbReference type="AlphaFoldDB" id="A0A2P8QZK1"/>
<dbReference type="PROSITE" id="PS00723">
    <property type="entry name" value="POLYPRENYL_SYNTHASE_1"/>
    <property type="match status" value="1"/>
</dbReference>
<dbReference type="Proteomes" id="UP000240535">
    <property type="component" value="Unassembled WGS sequence"/>
</dbReference>
<dbReference type="PANTHER" id="PTHR12001">
    <property type="entry name" value="GERANYLGERANYL PYROPHOSPHATE SYNTHASE"/>
    <property type="match status" value="1"/>
</dbReference>
<dbReference type="RefSeq" id="WP_106871681.1">
    <property type="nucleotide sequence ID" value="NZ_CP053841.1"/>
</dbReference>
<organism evidence="7 8">
    <name type="scientific">Campylobacter blaseri</name>
    <dbReference type="NCBI Taxonomy" id="2042961"/>
    <lineage>
        <taxon>Bacteria</taxon>
        <taxon>Pseudomonadati</taxon>
        <taxon>Campylobacterota</taxon>
        <taxon>Epsilonproteobacteria</taxon>
        <taxon>Campylobacterales</taxon>
        <taxon>Campylobacteraceae</taxon>
        <taxon>Campylobacter</taxon>
    </lineage>
</organism>
<dbReference type="PROSITE" id="PS00444">
    <property type="entry name" value="POLYPRENYL_SYNTHASE_2"/>
    <property type="match status" value="1"/>
</dbReference>
<dbReference type="CDD" id="cd00685">
    <property type="entry name" value="Trans_IPPS_HT"/>
    <property type="match status" value="1"/>
</dbReference>
<dbReference type="SFLD" id="SFLDS00005">
    <property type="entry name" value="Isoprenoid_Synthase_Type_I"/>
    <property type="match status" value="1"/>
</dbReference>
<keyword evidence="3 6" id="KW-0808">Transferase</keyword>
<gene>
    <name evidence="7" type="ORF">CQ405_05940</name>
</gene>
<evidence type="ECO:0000256" key="6">
    <source>
        <dbReference type="RuleBase" id="RU004466"/>
    </source>
</evidence>
<dbReference type="OrthoDB" id="9805316at2"/>
<sequence length="300" mass="34125">MDSLEKIDEIMLNHIKSFKYEPVKLMYKEISSGKKLRSKLILKIAGDTQEAIELCAIVELIHAASLLHDDVIDGSDTRRGKPSINYSYGAKNAVMLGDVLYSKGYYELSKFDNFIAKTISDAVSKLSIGELMDVRLGESFNEDIKMYESMIYNKTAVLIEASAKCAAFLAGFDVDKFGIYGRNLGIAFQIVDDLLDITQDSKTLGKPALSDFKDGKTTLPYIYLYKALDKEGKSILKSYFKKELNDNEIFWINSKFEEYKIMEKCAKEVEVIADKALKSIEEYENKDLIKIMQNMIDRKF</sequence>
<evidence type="ECO:0000256" key="3">
    <source>
        <dbReference type="ARBA" id="ARBA00022679"/>
    </source>
</evidence>
<dbReference type="InterPro" id="IPR008949">
    <property type="entry name" value="Isoprenoid_synthase_dom_sf"/>
</dbReference>
<dbReference type="SUPFAM" id="SSF48576">
    <property type="entry name" value="Terpenoid synthases"/>
    <property type="match status" value="1"/>
</dbReference>